<keyword id="KW-0903">Direct protein sequencing</keyword>
<sequence length="24" mass="2786">IIGGRESRPHSRPYMAYLQIQSPE</sequence>
<name>Q9TR44_RABIT</name>
<accession>Q9TR44</accession>
<organism>
    <name type="scientific">Oryctolagus cuniculus</name>
    <name type="common">Rabbit</name>
    <dbReference type="NCBI Taxonomy" id="9986"/>
    <lineage>
        <taxon>Eukaryota</taxon>
        <taxon>Metazoa</taxon>
        <taxon>Chordata</taxon>
        <taxon>Craniata</taxon>
        <taxon>Vertebrata</taxon>
        <taxon>Euteleostomi</taxon>
        <taxon>Mammalia</taxon>
        <taxon>Eutheria</taxon>
        <taxon>Euarchontoglires</taxon>
        <taxon>Glires</taxon>
        <taxon>Lagomorpha</taxon>
        <taxon>Leporidae</taxon>
        <taxon>Oryctolagus</taxon>
    </lineage>
</organism>
<feature type="region of interest" description="Disordered" evidence="1">
    <location>
        <begin position="1"/>
        <end position="24"/>
    </location>
</feature>
<evidence type="ECO:0000256" key="1">
    <source>
        <dbReference type="SAM" id="MobiDB-lite"/>
    </source>
</evidence>
<dbReference type="AlphaFoldDB" id="Q9TR44"/>
<proteinExistence type="evidence at protein level"/>
<reference key="1">
    <citation type="journal article" date="1995" name="Biol. Chem. Hoppe-Seyler">
        <title>Purification and N-terminal amino-acid sequence analysis of rabbit neutrophil cathepsin G.</title>
        <authorList>
            <person name="Cavarra E."/>
            <person name="Santucci A."/>
            <person name="Lungarella G."/>
        </authorList>
    </citation>
    <scope>PROTEIN SEQUENCE</scope>
</reference>
<dbReference type="PIR" id="S55764">
    <property type="entry name" value="S55764"/>
</dbReference>
<protein>
    <submittedName>
        <fullName>Cathepsin G</fullName>
    </submittedName>
</protein>